<dbReference type="Proteomes" id="UP000054010">
    <property type="component" value="Unassembled WGS sequence"/>
</dbReference>
<reference evidence="1 2" key="1">
    <citation type="journal article" date="2011" name="J. Bacteriol.">
        <title>Draft genome sequence of the anoxygenic filamentous phototrophic bacterium Oscillochloris trichoides subsp. DG-6.</title>
        <authorList>
            <person name="Kuznetsov B.B."/>
            <person name="Ivanovsky R.N."/>
            <person name="Keppen O.I."/>
            <person name="Sukhacheva M.V."/>
            <person name="Bumazhkin B.K."/>
            <person name="Patutina E.O."/>
            <person name="Beletsky A.V."/>
            <person name="Mardanov A.V."/>
            <person name="Baslerov R.V."/>
            <person name="Panteleeva A.N."/>
            <person name="Kolganova T.V."/>
            <person name="Ravin N.V."/>
            <person name="Skryabin K.G."/>
        </authorList>
    </citation>
    <scope>NUCLEOTIDE SEQUENCE [LARGE SCALE GENOMIC DNA]</scope>
    <source>
        <strain evidence="1 2">DG-6</strain>
    </source>
</reference>
<name>E1IFY5_9CHLR</name>
<dbReference type="EMBL" id="ADVR01000097">
    <property type="protein sequence ID" value="EFO79874.1"/>
    <property type="molecule type" value="Genomic_DNA"/>
</dbReference>
<dbReference type="HOGENOM" id="CLU_868317_0_0_0"/>
<comment type="caution">
    <text evidence="1">The sequence shown here is derived from an EMBL/GenBank/DDBJ whole genome shotgun (WGS) entry which is preliminary data.</text>
</comment>
<proteinExistence type="predicted"/>
<dbReference type="eggNOG" id="ENOG5032JRR">
    <property type="taxonomic scope" value="Bacteria"/>
</dbReference>
<keyword evidence="2" id="KW-1185">Reference proteome</keyword>
<dbReference type="AlphaFoldDB" id="E1IFY5"/>
<dbReference type="STRING" id="765420.OSCT_2249"/>
<sequence length="320" mass="36988">MDLFVNDLSLHGQFDDHQAFRRSLNDVIACRNCAANYQRTLRVSRSIIERQVTPQADFRQAVQANRDRNFIMLIMEWINKRGPFVEDDLLRNPNEYFALSDDTLVTDEAIGEAATRHFQGLHAGLVSFAPSDYQHTPISVHWYHDDGSVESCALPNCCEPEQLQRLLESYRQPPANWNDFIAQLPGRFPHLTFLPGLEDHLKGITFSPYLVERSFVLLDVLNRLKTCFDAEGQRTAAGEELVDNFFRRDKALFSDSSDSEKNDSHFCKAMTFKDPDGQELICFWHGKVKRPIQFRIHFSYPIQSHKPLYIAYIGEKLTKK</sequence>
<protein>
    <submittedName>
        <fullName evidence="1">Uncharacterized protein</fullName>
    </submittedName>
</protein>
<dbReference type="OrthoDB" id="3078289at2"/>
<evidence type="ECO:0000313" key="1">
    <source>
        <dbReference type="EMBL" id="EFO79874.1"/>
    </source>
</evidence>
<organism evidence="1 2">
    <name type="scientific">Oscillochloris trichoides DG-6</name>
    <dbReference type="NCBI Taxonomy" id="765420"/>
    <lineage>
        <taxon>Bacteria</taxon>
        <taxon>Bacillati</taxon>
        <taxon>Chloroflexota</taxon>
        <taxon>Chloroflexia</taxon>
        <taxon>Chloroflexales</taxon>
        <taxon>Chloroflexineae</taxon>
        <taxon>Oscillochloridaceae</taxon>
        <taxon>Oscillochloris</taxon>
    </lineage>
</organism>
<accession>E1IFY5</accession>
<gene>
    <name evidence="1" type="ORF">OSCT_2249</name>
</gene>
<evidence type="ECO:0000313" key="2">
    <source>
        <dbReference type="Proteomes" id="UP000054010"/>
    </source>
</evidence>